<evidence type="ECO:0000313" key="7">
    <source>
        <dbReference type="Proteomes" id="UP001431313"/>
    </source>
</evidence>
<dbReference type="InterPro" id="IPR018392">
    <property type="entry name" value="LysM"/>
</dbReference>
<dbReference type="InterPro" id="IPR036779">
    <property type="entry name" value="LysM_dom_sf"/>
</dbReference>
<evidence type="ECO:0000256" key="3">
    <source>
        <dbReference type="SAM" id="MobiDB-lite"/>
    </source>
</evidence>
<dbReference type="Pfam" id="PF01476">
    <property type="entry name" value="LysM"/>
    <property type="match status" value="1"/>
</dbReference>
<dbReference type="SMART" id="SM00257">
    <property type="entry name" value="LysM"/>
    <property type="match status" value="1"/>
</dbReference>
<keyword evidence="2" id="KW-0378">Hydrolase</keyword>
<evidence type="ECO:0000313" key="6">
    <source>
        <dbReference type="EMBL" id="MCS0637864.1"/>
    </source>
</evidence>
<dbReference type="PANTHER" id="PTHR34700:SF4">
    <property type="entry name" value="PHAGE-LIKE ELEMENT PBSX PROTEIN XKDP"/>
    <property type="match status" value="1"/>
</dbReference>
<sequence>MRSGNGRHRRPRQAPAIVVAAGVTGSAIALPLLGAGSATAADGATWDRVAECESGGAWSANLGNGFYGGLQFSQADWESFGGTDYAERADLASRSQQIAVAEKVRAARGDKAWETCAAIAGLNATTDPAGTGTGKPAPGPSASPEDPEGPEDAETPEHTDSPKPSHEPGDTATPDAPGATETSPAPEGDRDNGERPAGETAPGTGRHRGEPAEEAPPATGPGAGTTAPATPTAPPVTGDPDGAAGTTAPGAPAPGAAEGDREPGQHASRGAGAGRTGGDLTDPANTGQYTVRPGDNLSAIAQSHEVAGGWTALYDANKSTVGGDPDLILPGQSLELAAPAPKAATGEAAGENADKGASTAKSAPQQPTAPEK</sequence>
<name>A0ABT2CMQ3_9ACTN</name>
<evidence type="ECO:0000256" key="1">
    <source>
        <dbReference type="ARBA" id="ARBA00010830"/>
    </source>
</evidence>
<comment type="caution">
    <text evidence="6">The sequence shown here is derived from an EMBL/GenBank/DDBJ whole genome shotgun (WGS) entry which is preliminary data.</text>
</comment>
<dbReference type="PANTHER" id="PTHR34700">
    <property type="entry name" value="POTASSIUM BINDING PROTEIN KBP"/>
    <property type="match status" value="1"/>
</dbReference>
<comment type="similarity">
    <text evidence="1">Belongs to the transglycosylase family. Rpf subfamily.</text>
</comment>
<dbReference type="Proteomes" id="UP001431313">
    <property type="component" value="Unassembled WGS sequence"/>
</dbReference>
<dbReference type="SUPFAM" id="SSF54106">
    <property type="entry name" value="LysM domain"/>
    <property type="match status" value="1"/>
</dbReference>
<dbReference type="CDD" id="cd00118">
    <property type="entry name" value="LysM"/>
    <property type="match status" value="1"/>
</dbReference>
<dbReference type="Gene3D" id="3.10.350.10">
    <property type="entry name" value="LysM domain"/>
    <property type="match status" value="1"/>
</dbReference>
<feature type="region of interest" description="Disordered" evidence="3">
    <location>
        <begin position="124"/>
        <end position="296"/>
    </location>
</feature>
<accession>A0ABT2CMQ3</accession>
<feature type="compositionally biased region" description="Basic and acidic residues" evidence="3">
    <location>
        <begin position="155"/>
        <end position="169"/>
    </location>
</feature>
<feature type="compositionally biased region" description="Low complexity" evidence="3">
    <location>
        <begin position="224"/>
        <end position="257"/>
    </location>
</feature>
<feature type="compositionally biased region" description="Polar residues" evidence="3">
    <location>
        <begin position="359"/>
        <end position="372"/>
    </location>
</feature>
<gene>
    <name evidence="6" type="ORF">NX801_19805</name>
</gene>
<evidence type="ECO:0000256" key="4">
    <source>
        <dbReference type="SAM" id="SignalP"/>
    </source>
</evidence>
<feature type="signal peptide" evidence="4">
    <location>
        <begin position="1"/>
        <end position="40"/>
    </location>
</feature>
<feature type="domain" description="LysM" evidence="5">
    <location>
        <begin position="287"/>
        <end position="336"/>
    </location>
</feature>
<evidence type="ECO:0000256" key="2">
    <source>
        <dbReference type="ARBA" id="ARBA00022801"/>
    </source>
</evidence>
<evidence type="ECO:0000259" key="5">
    <source>
        <dbReference type="PROSITE" id="PS51782"/>
    </source>
</evidence>
<feature type="region of interest" description="Disordered" evidence="3">
    <location>
        <begin position="315"/>
        <end position="372"/>
    </location>
</feature>
<dbReference type="Gene3D" id="1.10.530.10">
    <property type="match status" value="1"/>
</dbReference>
<dbReference type="InterPro" id="IPR052196">
    <property type="entry name" value="Bact_Kbp"/>
</dbReference>
<dbReference type="InterPro" id="IPR023346">
    <property type="entry name" value="Lysozyme-like_dom_sf"/>
</dbReference>
<dbReference type="EMBL" id="JANUGQ010000017">
    <property type="protein sequence ID" value="MCS0637864.1"/>
    <property type="molecule type" value="Genomic_DNA"/>
</dbReference>
<dbReference type="CDD" id="cd13925">
    <property type="entry name" value="RPF"/>
    <property type="match status" value="1"/>
</dbReference>
<dbReference type="SUPFAM" id="SSF53955">
    <property type="entry name" value="Lysozyme-like"/>
    <property type="match status" value="1"/>
</dbReference>
<dbReference type="Pfam" id="PF06737">
    <property type="entry name" value="Transglycosylas"/>
    <property type="match status" value="1"/>
</dbReference>
<feature type="compositionally biased region" description="Basic and acidic residues" evidence="3">
    <location>
        <begin position="187"/>
        <end position="197"/>
    </location>
</feature>
<dbReference type="InterPro" id="IPR010618">
    <property type="entry name" value="RPF"/>
</dbReference>
<feature type="compositionally biased region" description="Low complexity" evidence="3">
    <location>
        <begin position="124"/>
        <end position="142"/>
    </location>
</feature>
<dbReference type="RefSeq" id="WP_258789129.1">
    <property type="nucleotide sequence ID" value="NZ_JANUGQ010000017.1"/>
</dbReference>
<dbReference type="PROSITE" id="PS51782">
    <property type="entry name" value="LYSM"/>
    <property type="match status" value="1"/>
</dbReference>
<keyword evidence="4" id="KW-0732">Signal</keyword>
<reference evidence="6" key="1">
    <citation type="submission" date="2022-08" db="EMBL/GenBank/DDBJ databases">
        <authorList>
            <person name="Somphong A."/>
            <person name="Phongsopitanun W."/>
        </authorList>
    </citation>
    <scope>NUCLEOTIDE SEQUENCE</scope>
    <source>
        <strain evidence="6">LP05-1</strain>
    </source>
</reference>
<feature type="chain" id="PRO_5047529657" evidence="4">
    <location>
        <begin position="41"/>
        <end position="372"/>
    </location>
</feature>
<keyword evidence="7" id="KW-1185">Reference proteome</keyword>
<feature type="compositionally biased region" description="Acidic residues" evidence="3">
    <location>
        <begin position="145"/>
        <end position="154"/>
    </location>
</feature>
<proteinExistence type="inferred from homology"/>
<organism evidence="6 7">
    <name type="scientific">Streptomyces pyxinae</name>
    <dbReference type="NCBI Taxonomy" id="2970734"/>
    <lineage>
        <taxon>Bacteria</taxon>
        <taxon>Bacillati</taxon>
        <taxon>Actinomycetota</taxon>
        <taxon>Actinomycetes</taxon>
        <taxon>Kitasatosporales</taxon>
        <taxon>Streptomycetaceae</taxon>
        <taxon>Streptomyces</taxon>
    </lineage>
</organism>
<protein>
    <submittedName>
        <fullName evidence="6">Transglycosylase family protein</fullName>
    </submittedName>
</protein>
<feature type="compositionally biased region" description="Low complexity" evidence="3">
    <location>
        <begin position="337"/>
        <end position="351"/>
    </location>
</feature>